<dbReference type="EMBL" id="GL876969">
    <property type="protein sequence ID" value="KLU86595.1"/>
    <property type="molecule type" value="Genomic_DNA"/>
</dbReference>
<evidence type="ECO:0000256" key="1">
    <source>
        <dbReference type="SAM" id="MobiDB-lite"/>
    </source>
</evidence>
<proteinExistence type="predicted"/>
<dbReference type="AlphaFoldDB" id="A0A0C4DZU9"/>
<protein>
    <submittedName>
        <fullName evidence="2 3">Uncharacterized protein</fullName>
    </submittedName>
</protein>
<gene>
    <name evidence="2" type="ORF">MAPG_05607</name>
</gene>
<dbReference type="EnsemblFungi" id="MAPG_05607T0">
    <property type="protein sequence ID" value="MAPG_05607T0"/>
    <property type="gene ID" value="MAPG_05607"/>
</dbReference>
<evidence type="ECO:0000313" key="3">
    <source>
        <dbReference type="EnsemblFungi" id="MAPG_05607T0"/>
    </source>
</evidence>
<accession>A0A0C4DZU9</accession>
<keyword evidence="4" id="KW-1185">Reference proteome</keyword>
<evidence type="ECO:0000313" key="2">
    <source>
        <dbReference type="EMBL" id="KLU86595.1"/>
    </source>
</evidence>
<evidence type="ECO:0000313" key="4">
    <source>
        <dbReference type="Proteomes" id="UP000011715"/>
    </source>
</evidence>
<organism evidence="3 4">
    <name type="scientific">Magnaporthiopsis poae (strain ATCC 64411 / 73-15)</name>
    <name type="common">Kentucky bluegrass fungus</name>
    <name type="synonym">Magnaporthe poae</name>
    <dbReference type="NCBI Taxonomy" id="644358"/>
    <lineage>
        <taxon>Eukaryota</taxon>
        <taxon>Fungi</taxon>
        <taxon>Dikarya</taxon>
        <taxon>Ascomycota</taxon>
        <taxon>Pezizomycotina</taxon>
        <taxon>Sordariomycetes</taxon>
        <taxon>Sordariomycetidae</taxon>
        <taxon>Magnaporthales</taxon>
        <taxon>Magnaporthaceae</taxon>
        <taxon>Magnaporthiopsis</taxon>
    </lineage>
</organism>
<dbReference type="EMBL" id="ADBL01001338">
    <property type="status" value="NOT_ANNOTATED_CDS"/>
    <property type="molecule type" value="Genomic_DNA"/>
</dbReference>
<reference evidence="3" key="4">
    <citation type="journal article" date="2015" name="G3 (Bethesda)">
        <title>Genome sequences of three phytopathogenic species of the Magnaporthaceae family of fungi.</title>
        <authorList>
            <person name="Okagaki L.H."/>
            <person name="Nunes C.C."/>
            <person name="Sailsbery J."/>
            <person name="Clay B."/>
            <person name="Brown D."/>
            <person name="John T."/>
            <person name="Oh Y."/>
            <person name="Young N."/>
            <person name="Fitzgerald M."/>
            <person name="Haas B.J."/>
            <person name="Zeng Q."/>
            <person name="Young S."/>
            <person name="Adiconis X."/>
            <person name="Fan L."/>
            <person name="Levin J.Z."/>
            <person name="Mitchell T.K."/>
            <person name="Okubara P.A."/>
            <person name="Farman M.L."/>
            <person name="Kohn L.M."/>
            <person name="Birren B."/>
            <person name="Ma L.-J."/>
            <person name="Dean R.A."/>
        </authorList>
    </citation>
    <scope>NUCLEOTIDE SEQUENCE</scope>
    <source>
        <strain evidence="3">ATCC 64411 / 73-15</strain>
    </source>
</reference>
<reference evidence="2" key="3">
    <citation type="submission" date="2011-03" db="EMBL/GenBank/DDBJ databases">
        <title>Annotation of Magnaporthe poae ATCC 64411.</title>
        <authorList>
            <person name="Ma L.-J."/>
            <person name="Dead R."/>
            <person name="Young S.K."/>
            <person name="Zeng Q."/>
            <person name="Gargeya S."/>
            <person name="Fitzgerald M."/>
            <person name="Haas B."/>
            <person name="Abouelleil A."/>
            <person name="Alvarado L."/>
            <person name="Arachchi H.M."/>
            <person name="Berlin A."/>
            <person name="Brown A."/>
            <person name="Chapman S.B."/>
            <person name="Chen Z."/>
            <person name="Dunbar C."/>
            <person name="Freedman E."/>
            <person name="Gearin G."/>
            <person name="Gellesch M."/>
            <person name="Goldberg J."/>
            <person name="Griggs A."/>
            <person name="Gujja S."/>
            <person name="Heiman D."/>
            <person name="Howarth C."/>
            <person name="Larson L."/>
            <person name="Lui A."/>
            <person name="MacDonald P.J.P."/>
            <person name="Mehta T."/>
            <person name="Montmayeur A."/>
            <person name="Murphy C."/>
            <person name="Neiman D."/>
            <person name="Pearson M."/>
            <person name="Priest M."/>
            <person name="Roberts A."/>
            <person name="Saif S."/>
            <person name="Shea T."/>
            <person name="Shenoy N."/>
            <person name="Sisk P."/>
            <person name="Stolte C."/>
            <person name="Sykes S."/>
            <person name="Yandava C."/>
            <person name="Wortman J."/>
            <person name="Nusbaum C."/>
            <person name="Birren B."/>
        </authorList>
    </citation>
    <scope>NUCLEOTIDE SEQUENCE</scope>
    <source>
        <strain evidence="2">ATCC 64411</strain>
    </source>
</reference>
<reference evidence="3" key="5">
    <citation type="submission" date="2015-06" db="UniProtKB">
        <authorList>
            <consortium name="EnsemblFungi"/>
        </authorList>
    </citation>
    <scope>IDENTIFICATION</scope>
    <source>
        <strain evidence="3">ATCC 64411</strain>
    </source>
</reference>
<feature type="region of interest" description="Disordered" evidence="1">
    <location>
        <begin position="1"/>
        <end position="20"/>
    </location>
</feature>
<reference evidence="2" key="1">
    <citation type="submission" date="2010-05" db="EMBL/GenBank/DDBJ databases">
        <title>The Genome Sequence of Magnaporthe poae strain ATCC 64411.</title>
        <authorList>
            <consortium name="The Broad Institute Genome Sequencing Platform"/>
            <consortium name="Broad Institute Genome Sequencing Center for Infectious Disease"/>
            <person name="Ma L.-J."/>
            <person name="Dead R."/>
            <person name="Young S."/>
            <person name="Zeng Q."/>
            <person name="Koehrsen M."/>
            <person name="Alvarado L."/>
            <person name="Berlin A."/>
            <person name="Chapman S.B."/>
            <person name="Chen Z."/>
            <person name="Freedman E."/>
            <person name="Gellesch M."/>
            <person name="Goldberg J."/>
            <person name="Griggs A."/>
            <person name="Gujja S."/>
            <person name="Heilman E.R."/>
            <person name="Heiman D."/>
            <person name="Hepburn T."/>
            <person name="Howarth C."/>
            <person name="Jen D."/>
            <person name="Larson L."/>
            <person name="Mehta T."/>
            <person name="Neiman D."/>
            <person name="Pearson M."/>
            <person name="Roberts A."/>
            <person name="Saif S."/>
            <person name="Shea T."/>
            <person name="Shenoy N."/>
            <person name="Sisk P."/>
            <person name="Stolte C."/>
            <person name="Sykes S."/>
            <person name="Walk T."/>
            <person name="White J."/>
            <person name="Yandava C."/>
            <person name="Haas B."/>
            <person name="Nusbaum C."/>
            <person name="Birren B."/>
        </authorList>
    </citation>
    <scope>NUCLEOTIDE SEQUENCE</scope>
    <source>
        <strain evidence="2">ATCC 64411</strain>
    </source>
</reference>
<dbReference type="Proteomes" id="UP000011715">
    <property type="component" value="Unassembled WGS sequence"/>
</dbReference>
<reference evidence="4" key="2">
    <citation type="submission" date="2010-05" db="EMBL/GenBank/DDBJ databases">
        <title>The genome sequence of Magnaporthe poae strain ATCC 64411.</title>
        <authorList>
            <person name="Ma L.-J."/>
            <person name="Dead R."/>
            <person name="Young S."/>
            <person name="Zeng Q."/>
            <person name="Koehrsen M."/>
            <person name="Alvarado L."/>
            <person name="Berlin A."/>
            <person name="Chapman S.B."/>
            <person name="Chen Z."/>
            <person name="Freedman E."/>
            <person name="Gellesch M."/>
            <person name="Goldberg J."/>
            <person name="Griggs A."/>
            <person name="Gujja S."/>
            <person name="Heilman E.R."/>
            <person name="Heiman D."/>
            <person name="Hepburn T."/>
            <person name="Howarth C."/>
            <person name="Jen D."/>
            <person name="Larson L."/>
            <person name="Mehta T."/>
            <person name="Neiman D."/>
            <person name="Pearson M."/>
            <person name="Roberts A."/>
            <person name="Saif S."/>
            <person name="Shea T."/>
            <person name="Shenoy N."/>
            <person name="Sisk P."/>
            <person name="Stolte C."/>
            <person name="Sykes S."/>
            <person name="Walk T."/>
            <person name="White J."/>
            <person name="Yandava C."/>
            <person name="Haas B."/>
            <person name="Nusbaum C."/>
            <person name="Birren B."/>
        </authorList>
    </citation>
    <scope>NUCLEOTIDE SEQUENCE [LARGE SCALE GENOMIC DNA]</scope>
    <source>
        <strain evidence="4">ATCC 64411 / 73-15</strain>
    </source>
</reference>
<name>A0A0C4DZU9_MAGP6</name>
<sequence>MDDSRDGLMADARGSASPCRTGVQAYIQRPSEAPAPAVAPVTPTPGATADALLPECLYHTHPPSTRLSDSILVCTVLPGMEDLT</sequence>
<dbReference type="VEuPathDB" id="FungiDB:MAPG_05607"/>